<dbReference type="AlphaFoldDB" id="A0A146KFC9"/>
<sequence>MFSCIGICINRRKNFINNLKQQNTQIFEYQPSNFAINTKQQQLQPTTQNVGLQTRPLFKVNENITFVDYYTKKECHIIQTSSLPDHFNYFIPAYTSEKPLLCLDLDETLIASQPRSTTTANFQIQVTVANNEHTYYVTKRPHLDEFLLSLAEVFELAIFTYSIKPYADKILKIIDPHGLIKYRFYREHCVKQQINEQQFVITKDLTRVGVCLDKILLVDNAKRAGEWQPNNFILVEDFFGNQEDDVLKKLEPRVKALGTVPSIYKELENAALE</sequence>
<evidence type="ECO:0000256" key="1">
    <source>
        <dbReference type="RuleBase" id="RU365079"/>
    </source>
</evidence>
<evidence type="ECO:0000259" key="2">
    <source>
        <dbReference type="PROSITE" id="PS50969"/>
    </source>
</evidence>
<organism evidence="3">
    <name type="scientific">Trepomonas sp. PC1</name>
    <dbReference type="NCBI Taxonomy" id="1076344"/>
    <lineage>
        <taxon>Eukaryota</taxon>
        <taxon>Metamonada</taxon>
        <taxon>Diplomonadida</taxon>
        <taxon>Hexamitidae</taxon>
        <taxon>Hexamitinae</taxon>
        <taxon>Trepomonas</taxon>
    </lineage>
</organism>
<keyword evidence="1" id="KW-0811">Translocation</keyword>
<dbReference type="InterPro" id="IPR023214">
    <property type="entry name" value="HAD_sf"/>
</dbReference>
<dbReference type="PROSITE" id="PS50969">
    <property type="entry name" value="FCP1"/>
    <property type="match status" value="1"/>
</dbReference>
<keyword evidence="1" id="KW-0813">Transport</keyword>
<dbReference type="SMART" id="SM00577">
    <property type="entry name" value="CPDc"/>
    <property type="match status" value="1"/>
</dbReference>
<reference evidence="3" key="1">
    <citation type="submission" date="2015-07" db="EMBL/GenBank/DDBJ databases">
        <title>Adaptation to a free-living lifestyle via gene acquisitions in the diplomonad Trepomonas sp. PC1.</title>
        <authorList>
            <person name="Xu F."/>
            <person name="Jerlstrom-Hultqvist J."/>
            <person name="Kolisko M."/>
            <person name="Simpson A.G.B."/>
            <person name="Roger A.J."/>
            <person name="Svard S.G."/>
            <person name="Andersson J.O."/>
        </authorList>
    </citation>
    <scope>NUCLEOTIDE SEQUENCE</scope>
    <source>
        <strain evidence="3">PC1</strain>
    </source>
</reference>
<keyword evidence="1" id="KW-0809">Transit peptide</keyword>
<comment type="function">
    <text evidence="1">Essential component of the TIM23 complex, a complex that mediates the translocation of transit peptide-containing proteins across the mitochondrial inner membrane.</text>
</comment>
<dbReference type="CDD" id="cd07521">
    <property type="entry name" value="HAD_FCP1-like"/>
    <property type="match status" value="1"/>
</dbReference>
<proteinExistence type="inferred from homology"/>
<dbReference type="InterPro" id="IPR004274">
    <property type="entry name" value="FCP1_dom"/>
</dbReference>
<comment type="subunit">
    <text evidence="1">Component of the TIM23 complex.</text>
</comment>
<accession>A0A146KFC9</accession>
<gene>
    <name evidence="3" type="ORF">TPC1_13329</name>
</gene>
<evidence type="ECO:0000313" key="3">
    <source>
        <dbReference type="EMBL" id="JAP94131.1"/>
    </source>
</evidence>
<dbReference type="GO" id="GO:0015031">
    <property type="term" value="P:protein transport"/>
    <property type="evidence" value="ECO:0007669"/>
    <property type="project" value="UniProtKB-KW"/>
</dbReference>
<comment type="similarity">
    <text evidence="1">Belongs to the TIM50 family.</text>
</comment>
<keyword evidence="1" id="KW-0496">Mitochondrion</keyword>
<dbReference type="EMBL" id="GDID01002475">
    <property type="protein sequence ID" value="JAP94131.1"/>
    <property type="molecule type" value="Transcribed_RNA"/>
</dbReference>
<dbReference type="SUPFAM" id="SSF56784">
    <property type="entry name" value="HAD-like"/>
    <property type="match status" value="1"/>
</dbReference>
<dbReference type="Gene3D" id="3.40.50.1000">
    <property type="entry name" value="HAD superfamily/HAD-like"/>
    <property type="match status" value="1"/>
</dbReference>
<dbReference type="InterPro" id="IPR050365">
    <property type="entry name" value="TIM50"/>
</dbReference>
<keyword evidence="1" id="KW-0653">Protein transport</keyword>
<protein>
    <recommendedName>
        <fullName evidence="1">Mitochondrial import inner membrane translocase subunit TIM50</fullName>
    </recommendedName>
</protein>
<dbReference type="PANTHER" id="PTHR12210">
    <property type="entry name" value="DULLARD PROTEIN PHOSPHATASE"/>
    <property type="match status" value="1"/>
</dbReference>
<dbReference type="InterPro" id="IPR036412">
    <property type="entry name" value="HAD-like_sf"/>
</dbReference>
<name>A0A146KFC9_9EUKA</name>
<feature type="domain" description="FCP1 homology" evidence="2">
    <location>
        <begin position="94"/>
        <end position="257"/>
    </location>
</feature>
<comment type="subcellular location">
    <subcellularLocation>
        <location evidence="1">Mitochondrion inner membrane</location>
        <topology evidence="1">Single-pass membrane protein</topology>
    </subcellularLocation>
</comment>
<dbReference type="GO" id="GO:0005744">
    <property type="term" value="C:TIM23 mitochondrial import inner membrane translocase complex"/>
    <property type="evidence" value="ECO:0007669"/>
    <property type="project" value="UniProtKB-UniRule"/>
</dbReference>
<dbReference type="Pfam" id="PF03031">
    <property type="entry name" value="NIF"/>
    <property type="match status" value="1"/>
</dbReference>